<dbReference type="EMBL" id="MU277199">
    <property type="protein sequence ID" value="KAI0064254.1"/>
    <property type="molecule type" value="Genomic_DNA"/>
</dbReference>
<protein>
    <submittedName>
        <fullName evidence="1">S-adenosyl-L-methionine-dependent methyltransferase</fullName>
    </submittedName>
</protein>
<sequence>MPDTNPLIALADIIASGVRTLESAYSKQGVSFPSLDEPYRPEQGSLDNDAAVTAATHLIVAAAHQLIATVRQPFATLRDYATGVEMTSSLGLITEVNVPDALKDEQAGLHVDVIGKKVDVDSKKLARVLRYLATRHVFKEVAPDVFANNRVSSALVKSRSLEQLKADKLTQYDGASAAATVGHMTDEALMSNTSLVEYIRDAPKSVETPFNLAFKTNATLWEWYEEPGNEWRGRRFTNAMAGGAERFPPMIITGGFDWESLKAGSVIVDVGGSVGAATLTLAKDFPHLKFIVQDLPKVISESAQKYWRAQAPEFLANKTVTLQAHNFFEPQPVRDASVYFMRSIIHDWPDAKCITILKQLRAAAAPSSRLVLFDTIMPYACPHPSGPPPPPFPLLANLGLAVGGFVTAMDLQMMILINGEERTLSQFVELGNATGWKLESIKPGMLAALVFSVV</sequence>
<dbReference type="Proteomes" id="UP000814140">
    <property type="component" value="Unassembled WGS sequence"/>
</dbReference>
<gene>
    <name evidence="1" type="ORF">BV25DRAFT_1869370</name>
</gene>
<reference evidence="1" key="2">
    <citation type="journal article" date="2022" name="New Phytol.">
        <title>Evolutionary transition to the ectomycorrhizal habit in the genomes of a hyperdiverse lineage of mushroom-forming fungi.</title>
        <authorList>
            <person name="Looney B."/>
            <person name="Miyauchi S."/>
            <person name="Morin E."/>
            <person name="Drula E."/>
            <person name="Courty P.E."/>
            <person name="Kohler A."/>
            <person name="Kuo A."/>
            <person name="LaButti K."/>
            <person name="Pangilinan J."/>
            <person name="Lipzen A."/>
            <person name="Riley R."/>
            <person name="Andreopoulos W."/>
            <person name="He G."/>
            <person name="Johnson J."/>
            <person name="Nolan M."/>
            <person name="Tritt A."/>
            <person name="Barry K.W."/>
            <person name="Grigoriev I.V."/>
            <person name="Nagy L.G."/>
            <person name="Hibbett D."/>
            <person name="Henrissat B."/>
            <person name="Matheny P.B."/>
            <person name="Labbe J."/>
            <person name="Martin F.M."/>
        </authorList>
    </citation>
    <scope>NUCLEOTIDE SEQUENCE</scope>
    <source>
        <strain evidence="1">HHB10654</strain>
    </source>
</reference>
<organism evidence="1 2">
    <name type="scientific">Artomyces pyxidatus</name>
    <dbReference type="NCBI Taxonomy" id="48021"/>
    <lineage>
        <taxon>Eukaryota</taxon>
        <taxon>Fungi</taxon>
        <taxon>Dikarya</taxon>
        <taxon>Basidiomycota</taxon>
        <taxon>Agaricomycotina</taxon>
        <taxon>Agaricomycetes</taxon>
        <taxon>Russulales</taxon>
        <taxon>Auriscalpiaceae</taxon>
        <taxon>Artomyces</taxon>
    </lineage>
</organism>
<reference evidence="1" key="1">
    <citation type="submission" date="2021-03" db="EMBL/GenBank/DDBJ databases">
        <authorList>
            <consortium name="DOE Joint Genome Institute"/>
            <person name="Ahrendt S."/>
            <person name="Looney B.P."/>
            <person name="Miyauchi S."/>
            <person name="Morin E."/>
            <person name="Drula E."/>
            <person name="Courty P.E."/>
            <person name="Chicoki N."/>
            <person name="Fauchery L."/>
            <person name="Kohler A."/>
            <person name="Kuo A."/>
            <person name="Labutti K."/>
            <person name="Pangilinan J."/>
            <person name="Lipzen A."/>
            <person name="Riley R."/>
            <person name="Andreopoulos W."/>
            <person name="He G."/>
            <person name="Johnson J."/>
            <person name="Barry K.W."/>
            <person name="Grigoriev I.V."/>
            <person name="Nagy L."/>
            <person name="Hibbett D."/>
            <person name="Henrissat B."/>
            <person name="Matheny P.B."/>
            <person name="Labbe J."/>
            <person name="Martin F."/>
        </authorList>
    </citation>
    <scope>NUCLEOTIDE SEQUENCE</scope>
    <source>
        <strain evidence="1">HHB10654</strain>
    </source>
</reference>
<accession>A0ACB8T5W9</accession>
<evidence type="ECO:0000313" key="2">
    <source>
        <dbReference type="Proteomes" id="UP000814140"/>
    </source>
</evidence>
<evidence type="ECO:0000313" key="1">
    <source>
        <dbReference type="EMBL" id="KAI0064254.1"/>
    </source>
</evidence>
<proteinExistence type="predicted"/>
<name>A0ACB8T5W9_9AGAM</name>
<comment type="caution">
    <text evidence="1">The sequence shown here is derived from an EMBL/GenBank/DDBJ whole genome shotgun (WGS) entry which is preliminary data.</text>
</comment>
<keyword evidence="2" id="KW-1185">Reference proteome</keyword>
<keyword evidence="1" id="KW-0808">Transferase</keyword>
<keyword evidence="1" id="KW-0489">Methyltransferase</keyword>